<dbReference type="InterPro" id="IPR019747">
    <property type="entry name" value="FERM_CS"/>
</dbReference>
<dbReference type="Pfam" id="PF09379">
    <property type="entry name" value="FERM_N"/>
    <property type="match status" value="1"/>
</dbReference>
<keyword evidence="5" id="KW-1185">Reference proteome</keyword>
<dbReference type="Gene3D" id="3.10.20.90">
    <property type="entry name" value="Phosphatidylinositol 3-kinase Catalytic Subunit, Chain A, domain 1"/>
    <property type="match status" value="1"/>
</dbReference>
<dbReference type="GO" id="GO:0005856">
    <property type="term" value="C:cytoskeleton"/>
    <property type="evidence" value="ECO:0007669"/>
    <property type="project" value="TreeGrafter"/>
</dbReference>
<feature type="domain" description="FERM" evidence="3">
    <location>
        <begin position="57"/>
        <end position="353"/>
    </location>
</feature>
<evidence type="ECO:0000313" key="4">
    <source>
        <dbReference type="Ensembl" id="ENSMMOP00000019935.1"/>
    </source>
</evidence>
<dbReference type="CDD" id="cd13184">
    <property type="entry name" value="FERM_C_4_1_family"/>
    <property type="match status" value="1"/>
</dbReference>
<proteinExistence type="predicted"/>
<dbReference type="SMART" id="SM00295">
    <property type="entry name" value="B41"/>
    <property type="match status" value="1"/>
</dbReference>
<dbReference type="SUPFAM" id="SSF47031">
    <property type="entry name" value="Second domain of FERM"/>
    <property type="match status" value="1"/>
</dbReference>
<dbReference type="PIRSF" id="PIRSF002304">
    <property type="entry name" value="Membrane_skeletal_4_1"/>
    <property type="match status" value="1"/>
</dbReference>
<accession>A0A3Q3WWU7</accession>
<dbReference type="FunFam" id="2.30.29.30:FF:000001">
    <property type="entry name" value="Erythrocyte membrane protein band 4.1"/>
    <property type="match status" value="1"/>
</dbReference>
<dbReference type="InterPro" id="IPR011993">
    <property type="entry name" value="PH-like_dom_sf"/>
</dbReference>
<dbReference type="InterPro" id="IPR018980">
    <property type="entry name" value="FERM_PH-like_C"/>
</dbReference>
<dbReference type="PANTHER" id="PTHR23280">
    <property type="entry name" value="4.1 G PROTEIN"/>
    <property type="match status" value="1"/>
</dbReference>
<feature type="compositionally biased region" description="Polar residues" evidence="2">
    <location>
        <begin position="1"/>
        <end position="12"/>
    </location>
</feature>
<dbReference type="SMART" id="SM01195">
    <property type="entry name" value="FA"/>
    <property type="match status" value="1"/>
</dbReference>
<dbReference type="GO" id="GO:0005886">
    <property type="term" value="C:plasma membrane"/>
    <property type="evidence" value="ECO:0007669"/>
    <property type="project" value="TreeGrafter"/>
</dbReference>
<evidence type="ECO:0000259" key="3">
    <source>
        <dbReference type="PROSITE" id="PS50057"/>
    </source>
</evidence>
<dbReference type="STRING" id="94237.ENSMMOP00000019935"/>
<dbReference type="Pfam" id="PF00373">
    <property type="entry name" value="FERM_M"/>
    <property type="match status" value="1"/>
</dbReference>
<feature type="compositionally biased region" description="Basic and acidic residues" evidence="2">
    <location>
        <begin position="20"/>
        <end position="32"/>
    </location>
</feature>
<dbReference type="SMART" id="SM01196">
    <property type="entry name" value="FERM_C"/>
    <property type="match status" value="1"/>
</dbReference>
<dbReference type="FunFam" id="1.20.80.10:FF:000001">
    <property type="entry name" value="Erythrocyte membrane protein band 4.1"/>
    <property type="match status" value="1"/>
</dbReference>
<dbReference type="Gene3D" id="1.20.80.10">
    <property type="match status" value="1"/>
</dbReference>
<dbReference type="CDD" id="cd14473">
    <property type="entry name" value="FERM_B-lobe"/>
    <property type="match status" value="1"/>
</dbReference>
<reference evidence="4" key="1">
    <citation type="submission" date="2025-08" db="UniProtKB">
        <authorList>
            <consortium name="Ensembl"/>
        </authorList>
    </citation>
    <scope>IDENTIFICATION</scope>
</reference>
<dbReference type="GO" id="GO:0031032">
    <property type="term" value="P:actomyosin structure organization"/>
    <property type="evidence" value="ECO:0007669"/>
    <property type="project" value="TreeGrafter"/>
</dbReference>
<dbReference type="Ensembl" id="ENSMMOT00000020268.1">
    <property type="protein sequence ID" value="ENSMMOP00000019935.1"/>
    <property type="gene ID" value="ENSMMOG00000015136.1"/>
</dbReference>
<protein>
    <recommendedName>
        <fullName evidence="3">FERM domain-containing protein</fullName>
    </recommendedName>
</protein>
<dbReference type="InterPro" id="IPR018979">
    <property type="entry name" value="FERM_N"/>
</dbReference>
<dbReference type="OMA" id="LHFYFAV"/>
<keyword evidence="1" id="KW-0597">Phosphoprotein</keyword>
<feature type="region of interest" description="Disordered" evidence="2">
    <location>
        <begin position="1"/>
        <end position="34"/>
    </location>
</feature>
<dbReference type="Proteomes" id="UP000261620">
    <property type="component" value="Unplaced"/>
</dbReference>
<dbReference type="Gene3D" id="2.30.29.30">
    <property type="entry name" value="Pleckstrin-homology domain (PH domain)/Phosphotyrosine-binding domain (PTB)"/>
    <property type="match status" value="1"/>
</dbReference>
<dbReference type="PROSITE" id="PS00661">
    <property type="entry name" value="FERM_2"/>
    <property type="match status" value="1"/>
</dbReference>
<dbReference type="InterPro" id="IPR014352">
    <property type="entry name" value="FERM/acyl-CoA-bd_prot_sf"/>
</dbReference>
<dbReference type="PROSITE" id="PS50057">
    <property type="entry name" value="FERM_3"/>
    <property type="match status" value="1"/>
</dbReference>
<dbReference type="InterPro" id="IPR019748">
    <property type="entry name" value="FERM_central"/>
</dbReference>
<evidence type="ECO:0000256" key="2">
    <source>
        <dbReference type="SAM" id="MobiDB-lite"/>
    </source>
</evidence>
<dbReference type="InterPro" id="IPR019749">
    <property type="entry name" value="Band_41_domain"/>
</dbReference>
<dbReference type="PANTHER" id="PTHR23280:SF20">
    <property type="entry name" value="BAND 4.1-LIKE PROTEIN 3"/>
    <property type="match status" value="1"/>
</dbReference>
<reference evidence="4" key="2">
    <citation type="submission" date="2025-09" db="UniProtKB">
        <authorList>
            <consortium name="Ensembl"/>
        </authorList>
    </citation>
    <scope>IDENTIFICATION</scope>
</reference>
<evidence type="ECO:0000313" key="5">
    <source>
        <dbReference type="Proteomes" id="UP000261620"/>
    </source>
</evidence>
<organism evidence="4 5">
    <name type="scientific">Mola mola</name>
    <name type="common">Ocean sunfish</name>
    <name type="synonym">Tetraodon mola</name>
    <dbReference type="NCBI Taxonomy" id="94237"/>
    <lineage>
        <taxon>Eukaryota</taxon>
        <taxon>Metazoa</taxon>
        <taxon>Chordata</taxon>
        <taxon>Craniata</taxon>
        <taxon>Vertebrata</taxon>
        <taxon>Euteleostomi</taxon>
        <taxon>Actinopterygii</taxon>
        <taxon>Neopterygii</taxon>
        <taxon>Teleostei</taxon>
        <taxon>Neoteleostei</taxon>
        <taxon>Acanthomorphata</taxon>
        <taxon>Eupercaria</taxon>
        <taxon>Tetraodontiformes</taxon>
        <taxon>Molidae</taxon>
        <taxon>Mola</taxon>
    </lineage>
</organism>
<dbReference type="PRINTS" id="PR00935">
    <property type="entry name" value="BAND41"/>
</dbReference>
<evidence type="ECO:0000256" key="1">
    <source>
        <dbReference type="ARBA" id="ARBA00022553"/>
    </source>
</evidence>
<dbReference type="AlphaFoldDB" id="A0A3Q3WWU7"/>
<sequence>DSGGASPNSSVLNRYKHLGKKEERAEVEREQEVEGEGQTSIFQSPLRLVRKTKMKLVVCHVTLLDGTDFTCEVEKRVRGQYLFFKVCEHLNLLEKDYFGLTYMDNHEQKLPRLCLCTSDLSQCNNWQFAFNVKFYPPEPSLLTEDITRYLLCLQLREDVSSGRLPCSFVTHALLGSYTLQAEFGDYEPDQPRPLDYVSQRIFAPNQNKEMEEKILELHKSHRGMTPAQADTQFLENAKKLSMYGVDLRDGFEMLQIFLMAVMENEGDSEGVDIMLGVCANGLLVYKDRLRINRFAWPKILKISYKRNNFYIKIRPGETEQFESTVGFKLQNHRSAKRLWKVCVENHSFFRLNAPEPPTKARFLTLGSKFRYSGRTQAQTRLASTLIDRPAPSFERTSSKRISRSLDGGNAQKDKIFRLLVIKNI</sequence>
<dbReference type="InterPro" id="IPR035963">
    <property type="entry name" value="FERM_2"/>
</dbReference>
<dbReference type="InterPro" id="IPR000299">
    <property type="entry name" value="FERM_domain"/>
</dbReference>
<dbReference type="Pfam" id="PF08736">
    <property type="entry name" value="FA"/>
    <property type="match status" value="1"/>
</dbReference>
<dbReference type="InterPro" id="IPR029071">
    <property type="entry name" value="Ubiquitin-like_domsf"/>
</dbReference>
<dbReference type="Pfam" id="PF09380">
    <property type="entry name" value="FERM_C"/>
    <property type="match status" value="1"/>
</dbReference>
<dbReference type="SUPFAM" id="SSF54236">
    <property type="entry name" value="Ubiquitin-like"/>
    <property type="match status" value="1"/>
</dbReference>
<dbReference type="InterPro" id="IPR014847">
    <property type="entry name" value="FA"/>
</dbReference>
<name>A0A3Q3WWU7_MOLML</name>
<dbReference type="SUPFAM" id="SSF50729">
    <property type="entry name" value="PH domain-like"/>
    <property type="match status" value="1"/>
</dbReference>